<keyword evidence="1" id="KW-1133">Transmembrane helix</keyword>
<sequence length="164" mass="18045">MNILLFVYKRQKTYIILHLQQYSFRIKRKGSRMYSVNGFAFMLLCICISIGIMTARRTNCAIGNACDKCGSNSKIITRYNIKVCCSSCSAEFKAYNLANGRRGYCNCYERKLNSISGDCWKGSQCANCGNSTGSINGVPVCCANCEQSGMALSPSSCNCLHNGP</sequence>
<keyword evidence="1" id="KW-0812">Transmembrane</keyword>
<comment type="caution">
    <text evidence="2">The sequence shown here is derived from an EMBL/GenBank/DDBJ whole genome shotgun (WGS) entry which is preliminary data.</text>
</comment>
<keyword evidence="3" id="KW-1185">Reference proteome</keyword>
<feature type="transmembrane region" description="Helical" evidence="1">
    <location>
        <begin position="34"/>
        <end position="55"/>
    </location>
</feature>
<evidence type="ECO:0000313" key="2">
    <source>
        <dbReference type="EMBL" id="KAJ8303105.1"/>
    </source>
</evidence>
<dbReference type="Proteomes" id="UP001217089">
    <property type="component" value="Unassembled WGS sequence"/>
</dbReference>
<evidence type="ECO:0000256" key="1">
    <source>
        <dbReference type="SAM" id="Phobius"/>
    </source>
</evidence>
<organism evidence="2 3">
    <name type="scientific">Tegillarca granosa</name>
    <name type="common">Malaysian cockle</name>
    <name type="synonym">Anadara granosa</name>
    <dbReference type="NCBI Taxonomy" id="220873"/>
    <lineage>
        <taxon>Eukaryota</taxon>
        <taxon>Metazoa</taxon>
        <taxon>Spiralia</taxon>
        <taxon>Lophotrochozoa</taxon>
        <taxon>Mollusca</taxon>
        <taxon>Bivalvia</taxon>
        <taxon>Autobranchia</taxon>
        <taxon>Pteriomorphia</taxon>
        <taxon>Arcoida</taxon>
        <taxon>Arcoidea</taxon>
        <taxon>Arcidae</taxon>
        <taxon>Tegillarca</taxon>
    </lineage>
</organism>
<proteinExistence type="predicted"/>
<gene>
    <name evidence="2" type="ORF">KUTeg_019501</name>
</gene>
<protein>
    <submittedName>
        <fullName evidence="2">Uncharacterized protein</fullName>
    </submittedName>
</protein>
<name>A0ABQ9EI66_TEGGR</name>
<accession>A0ABQ9EI66</accession>
<keyword evidence="1" id="KW-0472">Membrane</keyword>
<evidence type="ECO:0000313" key="3">
    <source>
        <dbReference type="Proteomes" id="UP001217089"/>
    </source>
</evidence>
<dbReference type="EMBL" id="JARBDR010000917">
    <property type="protein sequence ID" value="KAJ8303105.1"/>
    <property type="molecule type" value="Genomic_DNA"/>
</dbReference>
<reference evidence="2 3" key="1">
    <citation type="submission" date="2022-12" db="EMBL/GenBank/DDBJ databases">
        <title>Chromosome-level genome of Tegillarca granosa.</title>
        <authorList>
            <person name="Kim J."/>
        </authorList>
    </citation>
    <scope>NUCLEOTIDE SEQUENCE [LARGE SCALE GENOMIC DNA]</scope>
    <source>
        <strain evidence="2">Teg-2019</strain>
        <tissue evidence="2">Adductor muscle</tissue>
    </source>
</reference>